<dbReference type="InterPro" id="IPR012910">
    <property type="entry name" value="Plug_dom"/>
</dbReference>
<evidence type="ECO:0000256" key="4">
    <source>
        <dbReference type="ARBA" id="ARBA00022692"/>
    </source>
</evidence>
<evidence type="ECO:0000256" key="9">
    <source>
        <dbReference type="SAM" id="SignalP"/>
    </source>
</evidence>
<feature type="signal peptide" evidence="9">
    <location>
        <begin position="1"/>
        <end position="24"/>
    </location>
</feature>
<dbReference type="PANTHER" id="PTHR30069">
    <property type="entry name" value="TONB-DEPENDENT OUTER MEMBRANE RECEPTOR"/>
    <property type="match status" value="1"/>
</dbReference>
<evidence type="ECO:0000256" key="7">
    <source>
        <dbReference type="ARBA" id="ARBA00023237"/>
    </source>
</evidence>
<dbReference type="EMBL" id="JAHYQA010000001">
    <property type="protein sequence ID" value="MCE9235597.1"/>
    <property type="molecule type" value="Genomic_DNA"/>
</dbReference>
<dbReference type="Proteomes" id="UP000436825">
    <property type="component" value="Unassembled WGS sequence"/>
</dbReference>
<comment type="subcellular location">
    <subcellularLocation>
        <location evidence="1 8">Cell outer membrane</location>
        <topology evidence="1 8">Multi-pass membrane protein</topology>
    </subcellularLocation>
</comment>
<accession>A0A0P0FGR4</accession>
<name>A0A0P0FGR4_BACT4</name>
<reference evidence="14" key="3">
    <citation type="submission" date="2021-07" db="EMBL/GenBank/DDBJ databases">
        <title>Comparative genomics of Bacteroides fragilis group isolates reveals species-dependent resistance mechanisms and validates clinical tools for resistance prediction.</title>
        <authorList>
            <person name="Wallace M.J."/>
            <person name="Jean S."/>
            <person name="Wallace M.A."/>
            <person name="Carey-Ann B.D."/>
            <person name="Dantas G."/>
        </authorList>
    </citation>
    <scope>NUCLEOTIDE SEQUENCE</scope>
    <source>
        <strain evidence="14">BJH_160</strain>
    </source>
</reference>
<dbReference type="KEGG" id="btho:Btheta7330_03060"/>
<dbReference type="Pfam" id="PF13715">
    <property type="entry name" value="CarbopepD_reg_2"/>
    <property type="match status" value="1"/>
</dbReference>
<dbReference type="InterPro" id="IPR039426">
    <property type="entry name" value="TonB-dep_rcpt-like"/>
</dbReference>
<dbReference type="Gene3D" id="2.40.170.20">
    <property type="entry name" value="TonB-dependent receptor, beta-barrel domain"/>
    <property type="match status" value="1"/>
</dbReference>
<keyword evidence="3 8" id="KW-1134">Transmembrane beta strand</keyword>
<dbReference type="EMBL" id="WCRY01000022">
    <property type="protein sequence ID" value="KAB4477615.1"/>
    <property type="molecule type" value="Genomic_DNA"/>
</dbReference>
<accession>C6IEH1</accession>
<evidence type="ECO:0000256" key="5">
    <source>
        <dbReference type="ARBA" id="ARBA00022729"/>
    </source>
</evidence>
<dbReference type="EMBL" id="CZAP01000005">
    <property type="protein sequence ID" value="CUP36323.1"/>
    <property type="molecule type" value="Genomic_DNA"/>
</dbReference>
<gene>
    <name evidence="11" type="ORF">ERS852511_01867</name>
    <name evidence="12" type="ORF">GAN75_19880</name>
    <name evidence="13" type="ORF">GAN91_20005</name>
    <name evidence="14" type="ORF">K0H07_00275</name>
    <name evidence="15" type="ORF">PO127_04590</name>
</gene>
<keyword evidence="5 9" id="KW-0732">Signal</keyword>
<dbReference type="NCBIfam" id="TIGR04057">
    <property type="entry name" value="SusC_RagA_signa"/>
    <property type="match status" value="1"/>
</dbReference>
<dbReference type="GO" id="GO:0044718">
    <property type="term" value="P:siderophore transmembrane transport"/>
    <property type="evidence" value="ECO:0007669"/>
    <property type="project" value="TreeGrafter"/>
</dbReference>
<dbReference type="InterPro" id="IPR037066">
    <property type="entry name" value="Plug_dom_sf"/>
</dbReference>
<keyword evidence="15" id="KW-0675">Receptor</keyword>
<dbReference type="RefSeq" id="WP_008766148.1">
    <property type="nucleotide sequence ID" value="NZ_BAABXH010000002.1"/>
</dbReference>
<keyword evidence="7 8" id="KW-0998">Cell outer membrane</keyword>
<dbReference type="Proteomes" id="UP001200544">
    <property type="component" value="Unassembled WGS sequence"/>
</dbReference>
<keyword evidence="6 8" id="KW-0472">Membrane</keyword>
<feature type="chain" id="PRO_5002966312" evidence="9">
    <location>
        <begin position="25"/>
        <end position="1062"/>
    </location>
</feature>
<dbReference type="GO" id="GO:0015344">
    <property type="term" value="F:siderophore uptake transmembrane transporter activity"/>
    <property type="evidence" value="ECO:0007669"/>
    <property type="project" value="TreeGrafter"/>
</dbReference>
<organism evidence="15 19">
    <name type="scientific">Bacteroides thetaiotaomicron</name>
    <dbReference type="NCBI Taxonomy" id="818"/>
    <lineage>
        <taxon>Bacteria</taxon>
        <taxon>Pseudomonadati</taxon>
        <taxon>Bacteroidota</taxon>
        <taxon>Bacteroidia</taxon>
        <taxon>Bacteroidales</taxon>
        <taxon>Bacteroidaceae</taxon>
        <taxon>Bacteroides</taxon>
    </lineage>
</organism>
<dbReference type="GeneID" id="60926278"/>
<evidence type="ECO:0000256" key="8">
    <source>
        <dbReference type="PROSITE-ProRule" id="PRU01360"/>
    </source>
</evidence>
<dbReference type="Gene3D" id="2.170.130.10">
    <property type="entry name" value="TonB-dependent receptor, plug domain"/>
    <property type="match status" value="1"/>
</dbReference>
<evidence type="ECO:0000313" key="13">
    <source>
        <dbReference type="EMBL" id="KAB4477615.1"/>
    </source>
</evidence>
<dbReference type="Gene3D" id="2.60.40.1120">
    <property type="entry name" value="Carboxypeptidase-like, regulatory domain"/>
    <property type="match status" value="1"/>
</dbReference>
<evidence type="ECO:0000256" key="1">
    <source>
        <dbReference type="ARBA" id="ARBA00004571"/>
    </source>
</evidence>
<dbReference type="PANTHER" id="PTHR30069:SF29">
    <property type="entry name" value="HEMOGLOBIN AND HEMOGLOBIN-HAPTOGLOBIN-BINDING PROTEIN 1-RELATED"/>
    <property type="match status" value="1"/>
</dbReference>
<dbReference type="Proteomes" id="UP000436858">
    <property type="component" value="Unassembled WGS sequence"/>
</dbReference>
<keyword evidence="2 8" id="KW-0813">Transport</keyword>
<reference evidence="15" key="4">
    <citation type="submission" date="2022-10" db="EMBL/GenBank/DDBJ databases">
        <title>Human gut microbiome strain richness.</title>
        <authorList>
            <person name="Chen-Liaw A."/>
        </authorList>
    </citation>
    <scope>NUCLEOTIDE SEQUENCE</scope>
    <source>
        <strain evidence="15">1001283st1_A3_1001283B150304_161114</strain>
    </source>
</reference>
<evidence type="ECO:0000256" key="3">
    <source>
        <dbReference type="ARBA" id="ARBA00022452"/>
    </source>
</evidence>
<evidence type="ECO:0000256" key="2">
    <source>
        <dbReference type="ARBA" id="ARBA00022448"/>
    </source>
</evidence>
<protein>
    <submittedName>
        <fullName evidence="11 15">TonB-dependent receptor</fullName>
    </submittedName>
</protein>
<dbReference type="OMA" id="DWLYIQG"/>
<evidence type="ECO:0000313" key="18">
    <source>
        <dbReference type="Proteomes" id="UP000436858"/>
    </source>
</evidence>
<dbReference type="FunFam" id="2.60.40.1120:FF:000003">
    <property type="entry name" value="Outer membrane protein Omp121"/>
    <property type="match status" value="1"/>
</dbReference>
<reference evidence="17 18" key="2">
    <citation type="journal article" date="2019" name="Nat. Med.">
        <title>A library of human gut bacterial isolates paired with longitudinal multiomics data enables mechanistic microbiome research.</title>
        <authorList>
            <person name="Poyet M."/>
            <person name="Groussin M."/>
            <person name="Gibbons S.M."/>
            <person name="Avila-Pacheco J."/>
            <person name="Jiang X."/>
            <person name="Kearney S.M."/>
            <person name="Perrotta A.R."/>
            <person name="Berdy B."/>
            <person name="Zhao S."/>
            <person name="Lieberman T.D."/>
            <person name="Swanson P.K."/>
            <person name="Smith M."/>
            <person name="Roesemann S."/>
            <person name="Alexander J.E."/>
            <person name="Rich S.A."/>
            <person name="Livny J."/>
            <person name="Vlamakis H."/>
            <person name="Clish C."/>
            <person name="Bullock K."/>
            <person name="Deik A."/>
            <person name="Scott J."/>
            <person name="Pierce K.A."/>
            <person name="Xavier R.J."/>
            <person name="Alm E.J."/>
        </authorList>
    </citation>
    <scope>NUCLEOTIDE SEQUENCE [LARGE SCALE GENOMIC DNA]</scope>
    <source>
        <strain evidence="12 17">BIOML-A160</strain>
        <strain evidence="13 18">BIOML-A162</strain>
    </source>
</reference>
<dbReference type="Proteomes" id="UP001217776">
    <property type="component" value="Unassembled WGS sequence"/>
</dbReference>
<dbReference type="InterPro" id="IPR036942">
    <property type="entry name" value="Beta-barrel_TonB_sf"/>
</dbReference>
<dbReference type="PROSITE" id="PS52016">
    <property type="entry name" value="TONB_DEPENDENT_REC_3"/>
    <property type="match status" value="1"/>
</dbReference>
<evidence type="ECO:0000313" key="15">
    <source>
        <dbReference type="EMBL" id="MDC2235026.1"/>
    </source>
</evidence>
<reference evidence="11 16" key="1">
    <citation type="submission" date="2015-09" db="EMBL/GenBank/DDBJ databases">
        <authorList>
            <consortium name="Pathogen Informatics"/>
        </authorList>
    </citation>
    <scope>NUCLEOTIDE SEQUENCE [LARGE SCALE GENOMIC DNA]</scope>
    <source>
        <strain evidence="11 16">2789STDY5834899</strain>
    </source>
</reference>
<feature type="domain" description="TonB-dependent receptor plug" evidence="10">
    <location>
        <begin position="131"/>
        <end position="254"/>
    </location>
</feature>
<proteinExistence type="inferred from homology"/>
<dbReference type="NCBIfam" id="TIGR04056">
    <property type="entry name" value="OMP_RagA_SusC"/>
    <property type="match status" value="1"/>
</dbReference>
<comment type="similarity">
    <text evidence="8">Belongs to the TonB-dependent receptor family.</text>
</comment>
<dbReference type="PATRIC" id="fig|818.23.peg.3150"/>
<dbReference type="SUPFAM" id="SSF49464">
    <property type="entry name" value="Carboxypeptidase regulatory domain-like"/>
    <property type="match status" value="1"/>
</dbReference>
<dbReference type="Pfam" id="PF07715">
    <property type="entry name" value="Plug"/>
    <property type="match status" value="1"/>
</dbReference>
<evidence type="ECO:0000256" key="6">
    <source>
        <dbReference type="ARBA" id="ARBA00023136"/>
    </source>
</evidence>
<dbReference type="EMBL" id="JAQNVG010000005">
    <property type="protein sequence ID" value="MDC2235026.1"/>
    <property type="molecule type" value="Genomic_DNA"/>
</dbReference>
<keyword evidence="4 8" id="KW-0812">Transmembrane</keyword>
<evidence type="ECO:0000313" key="12">
    <source>
        <dbReference type="EMBL" id="KAB4452728.1"/>
    </source>
</evidence>
<evidence type="ECO:0000313" key="16">
    <source>
        <dbReference type="Proteomes" id="UP000095576"/>
    </source>
</evidence>
<dbReference type="EMBL" id="WCRW01000016">
    <property type="protein sequence ID" value="KAB4452728.1"/>
    <property type="molecule type" value="Genomic_DNA"/>
</dbReference>
<evidence type="ECO:0000259" key="10">
    <source>
        <dbReference type="Pfam" id="PF07715"/>
    </source>
</evidence>
<dbReference type="InterPro" id="IPR008969">
    <property type="entry name" value="CarboxyPept-like_regulatory"/>
</dbReference>
<evidence type="ECO:0000313" key="17">
    <source>
        <dbReference type="Proteomes" id="UP000436825"/>
    </source>
</evidence>
<sequence>MFKPLKSVSVLLLLFAMPAAISYAASENGATSVSVTQQNGTCKGVVKDKAGEAVIGASVVVKGTTNGVITDLDGNFVLSNVPDGATIQISYVGYTPQEVKFTGKPLDITLQEDTQTLDEVVVTALGIKRQKRSLGYSTTTVGGKDFTEARTTNIGNALSGKIAGVSVSGNATGPGGSSRVVIRGNASLTGNNQPLYVIDGVPFDNTNIGSAGQWGGKDMGDGLSSINPDDIADIQVLKGAAASALYGYRGGNGAILITTKSGQKGKPVSVEFNNNLAFDVIYDYRDFQNVYGQGTQGNRPLSADVAKATETSSWGEVMDGKKAVNFLGNEYAYSPVDNWKNFYRTGINNTTTLAVSGASDKISYRFGVSNMAVKGILPNSSISQQGINMNTTYDISSKVHLMVNANYVFDKNKGRSNLSDGNSNTNAALLYHANSFDIRWMERENPDCDWGTGADGKELLGGTNGYFNNPYWLQYRVTNETNRNRLTGGMTLKYDIFDWLYIQGAVTRDGYNLEYSEVKPIGSASPEDPRGYIKEYTQNFSEMNLNYLIGFNKTFGDWSVGATFGGNRQRNITKKYGLDDKASSFFVPDFYSSSNTAKHVYKKEYTEYRVNSIYGTADLGYKNQVFLNLTGRNDWFSTLDPDNNHYFYPSIGMSWVFSDTFKTPDWFTFGKVRASYAAASNGTKAYQNLLTYKVDNYQSNGQPVVTINNSTVPNKGLKPVQISEWEIGLNLSFLDNRLSLDAAYYVKTTKDDIVQVTTSGASGFESAIQNVGEIRNNGVEVMVNAVPVHTKDFNWNSTFNIAYNSSDVKYLGIDGTGEKIKRLTLDGANSRVGSVSVQNILGHPYGELVGYEYKRTSDGQVIFENGLPVHSDEVQVLGNGVYKVTGGWRNEFTYKNITLSFLIDFKAGAKMFSGTNLSLYSNGLHKNTLQGRGADGKGTMVGNGVMSDGKGGYVKNTVAVSAQDYWQAITSQNIAEEFVYNASFIKLRELSVGYTLPQAWLNKQTLIKGVTLSLVGRNLWTILKHTDNIDPESAYNNGNAQGLELNGYPATRNVGFNVNVKF</sequence>
<dbReference type="DNASU" id="1075503"/>
<evidence type="ECO:0000313" key="19">
    <source>
        <dbReference type="Proteomes" id="UP001217776"/>
    </source>
</evidence>
<dbReference type="AlphaFoldDB" id="A0A0P0FGR4"/>
<dbReference type="GO" id="GO:0009279">
    <property type="term" value="C:cell outer membrane"/>
    <property type="evidence" value="ECO:0007669"/>
    <property type="project" value="UniProtKB-SubCell"/>
</dbReference>
<dbReference type="SUPFAM" id="SSF56935">
    <property type="entry name" value="Porins"/>
    <property type="match status" value="1"/>
</dbReference>
<evidence type="ECO:0000313" key="11">
    <source>
        <dbReference type="EMBL" id="CUP36323.1"/>
    </source>
</evidence>
<evidence type="ECO:0000313" key="14">
    <source>
        <dbReference type="EMBL" id="MCE9235597.1"/>
    </source>
</evidence>
<dbReference type="FunFam" id="2.170.130.10:FF:000023">
    <property type="entry name" value="SusC/RagA family TonB-linked outer membrane protein"/>
    <property type="match status" value="1"/>
</dbReference>
<dbReference type="Proteomes" id="UP000095576">
    <property type="component" value="Unassembled WGS sequence"/>
</dbReference>
<dbReference type="InterPro" id="IPR023997">
    <property type="entry name" value="TonB-dep_OMP_SusC/RagA_CS"/>
</dbReference>
<dbReference type="InterPro" id="IPR023996">
    <property type="entry name" value="TonB-dep_OMP_SusC/RagA"/>
</dbReference>